<dbReference type="EMBL" id="JAQQWI010000017">
    <property type="protein sequence ID" value="KAK8006087.1"/>
    <property type="molecule type" value="Genomic_DNA"/>
</dbReference>
<reference evidence="2 3" key="1">
    <citation type="submission" date="2023-01" db="EMBL/GenBank/DDBJ databases">
        <title>Analysis of 21 Apiospora genomes using comparative genomics revels a genus with tremendous synthesis potential of carbohydrate active enzymes and secondary metabolites.</title>
        <authorList>
            <person name="Sorensen T."/>
        </authorList>
    </citation>
    <scope>NUCLEOTIDE SEQUENCE [LARGE SCALE GENOMIC DNA]</scope>
    <source>
        <strain evidence="2 3">CBS 20057</strain>
    </source>
</reference>
<organism evidence="2 3">
    <name type="scientific">Apiospora marii</name>
    <dbReference type="NCBI Taxonomy" id="335849"/>
    <lineage>
        <taxon>Eukaryota</taxon>
        <taxon>Fungi</taxon>
        <taxon>Dikarya</taxon>
        <taxon>Ascomycota</taxon>
        <taxon>Pezizomycotina</taxon>
        <taxon>Sordariomycetes</taxon>
        <taxon>Xylariomycetidae</taxon>
        <taxon>Amphisphaeriales</taxon>
        <taxon>Apiosporaceae</taxon>
        <taxon>Apiospora</taxon>
    </lineage>
</organism>
<evidence type="ECO:0000256" key="1">
    <source>
        <dbReference type="SAM" id="MobiDB-lite"/>
    </source>
</evidence>
<evidence type="ECO:0000313" key="3">
    <source>
        <dbReference type="Proteomes" id="UP001396898"/>
    </source>
</evidence>
<gene>
    <name evidence="2" type="ORF">PG991_012384</name>
</gene>
<dbReference type="Proteomes" id="UP001396898">
    <property type="component" value="Unassembled WGS sequence"/>
</dbReference>
<protein>
    <submittedName>
        <fullName evidence="2">Uncharacterized protein</fullName>
    </submittedName>
</protein>
<feature type="region of interest" description="Disordered" evidence="1">
    <location>
        <begin position="91"/>
        <end position="112"/>
    </location>
</feature>
<comment type="caution">
    <text evidence="2">The sequence shown here is derived from an EMBL/GenBank/DDBJ whole genome shotgun (WGS) entry which is preliminary data.</text>
</comment>
<keyword evidence="3" id="KW-1185">Reference proteome</keyword>
<proteinExistence type="predicted"/>
<accession>A0ABR1RA34</accession>
<sequence>MVQIITSEPSNVHWTFGTSDNAHELVGVVHQLHKTLLGAVAVLKRLSLRRGNMGRYAEVDQAATVFASRRHSRCLCPRDVRAAARQLQLKPGWMDQNTPRHRSMRQAGDQGS</sequence>
<evidence type="ECO:0000313" key="2">
    <source>
        <dbReference type="EMBL" id="KAK8006087.1"/>
    </source>
</evidence>
<name>A0ABR1RA34_9PEZI</name>